<dbReference type="PANTHER" id="PTHR43355">
    <property type="entry name" value="FLAVIN REDUCTASE (NADPH)"/>
    <property type="match status" value="1"/>
</dbReference>
<gene>
    <name evidence="2" type="ORF">GCM10009639_22590</name>
</gene>
<keyword evidence="3" id="KW-1185">Reference proteome</keyword>
<comment type="caution">
    <text evidence="2">The sequence shown here is derived from an EMBL/GenBank/DDBJ whole genome shotgun (WGS) entry which is preliminary data.</text>
</comment>
<dbReference type="Gene3D" id="3.40.50.720">
    <property type="entry name" value="NAD(P)-binding Rossmann-like Domain"/>
    <property type="match status" value="1"/>
</dbReference>
<dbReference type="InterPro" id="IPR051606">
    <property type="entry name" value="Polyketide_Oxido-like"/>
</dbReference>
<dbReference type="Proteomes" id="UP001499863">
    <property type="component" value="Unassembled WGS sequence"/>
</dbReference>
<protein>
    <submittedName>
        <fullName evidence="2">SDR family oxidoreductase</fullName>
    </submittedName>
</protein>
<dbReference type="Pfam" id="PF13460">
    <property type="entry name" value="NAD_binding_10"/>
    <property type="match status" value="1"/>
</dbReference>
<sequence>MNIVVFGATGGTGRRFLELAAAAGHSTVAFARDPLALADARPTTIRQGDVLDPEAVARAVEGADAVVSALGIGYSRAATTVYSAGTGHILKAMHAAGVARVLCVSTTSMSPAPWRAAPFQRALTSWALHPMLRRPYADMARMERLLLADTDLDWTLVRAARLTGGRARGRYRTAAGRRLPGAWSISRADLAHYLLGALDDPAARRAVVEIAY</sequence>
<evidence type="ECO:0000259" key="1">
    <source>
        <dbReference type="Pfam" id="PF13460"/>
    </source>
</evidence>
<reference evidence="2 3" key="1">
    <citation type="journal article" date="2019" name="Int. J. Syst. Evol. Microbiol.">
        <title>The Global Catalogue of Microorganisms (GCM) 10K type strain sequencing project: providing services to taxonomists for standard genome sequencing and annotation.</title>
        <authorList>
            <consortium name="The Broad Institute Genomics Platform"/>
            <consortium name="The Broad Institute Genome Sequencing Center for Infectious Disease"/>
            <person name="Wu L."/>
            <person name="Ma J."/>
        </authorList>
    </citation>
    <scope>NUCLEOTIDE SEQUENCE [LARGE SCALE GENOMIC DNA]</scope>
    <source>
        <strain evidence="2 3">JCM 12393</strain>
    </source>
</reference>
<name>A0ABN1Y1L2_9ACTN</name>
<dbReference type="SUPFAM" id="SSF51735">
    <property type="entry name" value="NAD(P)-binding Rossmann-fold domains"/>
    <property type="match status" value="1"/>
</dbReference>
<accession>A0ABN1Y1L2</accession>
<dbReference type="InterPro" id="IPR036291">
    <property type="entry name" value="NAD(P)-bd_dom_sf"/>
</dbReference>
<dbReference type="PANTHER" id="PTHR43355:SF2">
    <property type="entry name" value="FLAVIN REDUCTASE (NADPH)"/>
    <property type="match status" value="1"/>
</dbReference>
<evidence type="ECO:0000313" key="3">
    <source>
        <dbReference type="Proteomes" id="UP001499863"/>
    </source>
</evidence>
<proteinExistence type="predicted"/>
<organism evidence="2 3">
    <name type="scientific">Kitasatospora putterlickiae</name>
    <dbReference type="NCBI Taxonomy" id="221725"/>
    <lineage>
        <taxon>Bacteria</taxon>
        <taxon>Bacillati</taxon>
        <taxon>Actinomycetota</taxon>
        <taxon>Actinomycetes</taxon>
        <taxon>Kitasatosporales</taxon>
        <taxon>Streptomycetaceae</taxon>
        <taxon>Kitasatospora</taxon>
    </lineage>
</organism>
<dbReference type="EMBL" id="BAAAKJ010000118">
    <property type="protein sequence ID" value="GAA1391948.1"/>
    <property type="molecule type" value="Genomic_DNA"/>
</dbReference>
<dbReference type="InterPro" id="IPR016040">
    <property type="entry name" value="NAD(P)-bd_dom"/>
</dbReference>
<dbReference type="RefSeq" id="WP_344332692.1">
    <property type="nucleotide sequence ID" value="NZ_BAAAKJ010000118.1"/>
</dbReference>
<feature type="domain" description="NAD(P)-binding" evidence="1">
    <location>
        <begin position="7"/>
        <end position="201"/>
    </location>
</feature>
<evidence type="ECO:0000313" key="2">
    <source>
        <dbReference type="EMBL" id="GAA1391948.1"/>
    </source>
</evidence>